<feature type="domain" description="ABC transporter" evidence="12">
    <location>
        <begin position="217"/>
        <end position="451"/>
    </location>
</feature>
<dbReference type="Proteomes" id="UP000237481">
    <property type="component" value="Unassembled WGS sequence"/>
</dbReference>
<dbReference type="AlphaFoldDB" id="A0A2S4KWJ6"/>
<feature type="region of interest" description="Disordered" evidence="9">
    <location>
        <begin position="805"/>
        <end position="828"/>
    </location>
</feature>
<dbReference type="SUPFAM" id="SSF52540">
    <property type="entry name" value="P-loop containing nucleoside triphosphate hydrolases"/>
    <property type="match status" value="2"/>
</dbReference>
<keyword evidence="11" id="KW-0732">Signal</keyword>
<feature type="transmembrane region" description="Helical" evidence="10">
    <location>
        <begin position="118"/>
        <end position="142"/>
    </location>
</feature>
<feature type="signal peptide" evidence="11">
    <location>
        <begin position="1"/>
        <end position="25"/>
    </location>
</feature>
<dbReference type="InterPro" id="IPR017871">
    <property type="entry name" value="ABC_transporter-like_CS"/>
</dbReference>
<evidence type="ECO:0000256" key="9">
    <source>
        <dbReference type="SAM" id="MobiDB-lite"/>
    </source>
</evidence>
<keyword evidence="7 10" id="KW-1133">Transmembrane helix</keyword>
<sequence>MPIAIAVAVIIATIFISIPTGQAQAAWIQASQDRVTATSKTLGSIKWLKVSGLNGLAFSMIRRLRTRELTVSMRYRLLLGSSMVMLVLVPIWSPILTFSTWAGIAKNNDNAADLAKIFAAYSLIVLLNSPLTTMLVAVPVLAGSIASFQRIQNHLNGRERQDNRISLTEQKLLNPLPSPDMSVLAIPDSMLVMAPQKEDVFELEFMRPDNPSTPTPSQERDVIASVQGTFSWTHESETCLNITSWIVRRGSLNMVVGPVGCGKSTLLKSLLGELSAFDGIIRTEYTGVTYCDQIAWVPNECVRDIIIGLSKFEEDWYQQVIKACAMEEDLRNWSHGDQTVAGTSGISMSGGQKHRLAIARAVYSRREFLVFDDVLSGLDAATENWVFNNLFAKDGLLRSGRTTIVMATSSIARLSYADQIVSLSEKGRLMYTGSPDEPRGILGFADVGLTWEANAAPKHMSEKEEHPAAARAALDVPELEEDKTRRLGDSSMYSFYAVAAGRTTLLILAVSMGIYAFCSAFPTVWIGWWADAMVDALKVAQNPFSDLGKWLGVYVALGVGAIIAVGTGIWQILIRIINRAGLHFHDSLTDTVSRAPMSFHSAIDSGVTVNRFSQDLRLIDMELPSASFGVATTLAAGVAQFVIVCVVSKYMAAFLPLLVAILYLMQYVYLRTSRQLRLLDIELKAPLYTQLIETLKGLPTIRAYQWEDKFEEKNMLLVNNSQRPAYLLATLQCWLNFATDIFILIIAFAFILLTTTLREQIDANFIGTGLSNVLGFSNTMKTFVTFWVMLEIALGAVARVKTFTTTTEPEGKDEGETKEPPDRDNWPRQGAIELHDVSASYPTSGPVLSGVTFSIKAGERVGICGRTGSGKSSLTLCLLRMINQNGGTITIDGTDLKTLPHEYVRTKLVALPQEAYVFDGTMRLNVDPHQTATDEQVVEVLERVQIWPKIEARGGLDVVIHNDFFSPGESQLLVFARAMLRHSKILILDEFTSSLDDETSGIVEKVLRSWFKDWTIITIAHKLQSIVDFDKVAVLDAGKLVEFGVPRDLLRRDSIFRGMYESTSGKKQHAILDSICVGSWP</sequence>
<dbReference type="GO" id="GO:0005524">
    <property type="term" value="F:ATP binding"/>
    <property type="evidence" value="ECO:0007669"/>
    <property type="project" value="UniProtKB-KW"/>
</dbReference>
<evidence type="ECO:0000313" key="15">
    <source>
        <dbReference type="Proteomes" id="UP000237481"/>
    </source>
</evidence>
<dbReference type="GO" id="GO:0140359">
    <property type="term" value="F:ABC-type transporter activity"/>
    <property type="evidence" value="ECO:0007669"/>
    <property type="project" value="InterPro"/>
</dbReference>
<evidence type="ECO:0000256" key="11">
    <source>
        <dbReference type="SAM" id="SignalP"/>
    </source>
</evidence>
<evidence type="ECO:0000313" key="14">
    <source>
        <dbReference type="EMBL" id="POR34540.1"/>
    </source>
</evidence>
<evidence type="ECO:0000256" key="10">
    <source>
        <dbReference type="SAM" id="Phobius"/>
    </source>
</evidence>
<dbReference type="EMBL" id="PKSG01000515">
    <property type="protein sequence ID" value="POR34540.1"/>
    <property type="molecule type" value="Genomic_DNA"/>
</dbReference>
<dbReference type="SUPFAM" id="SSF90123">
    <property type="entry name" value="ABC transporter transmembrane region"/>
    <property type="match status" value="2"/>
</dbReference>
<dbReference type="GO" id="GO:0016887">
    <property type="term" value="F:ATP hydrolysis activity"/>
    <property type="evidence" value="ECO:0007669"/>
    <property type="project" value="InterPro"/>
</dbReference>
<evidence type="ECO:0000256" key="4">
    <source>
        <dbReference type="ARBA" id="ARBA00022692"/>
    </source>
</evidence>
<keyword evidence="15" id="KW-1185">Reference proteome</keyword>
<dbReference type="PANTHER" id="PTHR24223:SF399">
    <property type="entry name" value="ABC TRANSPORTER ATNG"/>
    <property type="match status" value="1"/>
</dbReference>
<dbReference type="InterPro" id="IPR003593">
    <property type="entry name" value="AAA+_ATPase"/>
</dbReference>
<dbReference type="FunFam" id="3.40.50.300:FF:000838">
    <property type="entry name" value="ABC multidrug transporter (Eurofung)"/>
    <property type="match status" value="1"/>
</dbReference>
<feature type="domain" description="ABC transmembrane type-1" evidence="13">
    <location>
        <begin position="506"/>
        <end position="791"/>
    </location>
</feature>
<comment type="caution">
    <text evidence="14">The sequence shown here is derived from an EMBL/GenBank/DDBJ whole genome shotgun (WGS) entry which is preliminary data.</text>
</comment>
<keyword evidence="2" id="KW-0813">Transport</keyword>
<keyword evidence="3" id="KW-1003">Cell membrane</keyword>
<dbReference type="PROSITE" id="PS50929">
    <property type="entry name" value="ABC_TM1F"/>
    <property type="match status" value="1"/>
</dbReference>
<evidence type="ECO:0000256" key="3">
    <source>
        <dbReference type="ARBA" id="ARBA00022475"/>
    </source>
</evidence>
<organism evidence="14 15">
    <name type="scientific">Tolypocladium paradoxum</name>
    <dbReference type="NCBI Taxonomy" id="94208"/>
    <lineage>
        <taxon>Eukaryota</taxon>
        <taxon>Fungi</taxon>
        <taxon>Dikarya</taxon>
        <taxon>Ascomycota</taxon>
        <taxon>Pezizomycotina</taxon>
        <taxon>Sordariomycetes</taxon>
        <taxon>Hypocreomycetidae</taxon>
        <taxon>Hypocreales</taxon>
        <taxon>Ophiocordycipitaceae</taxon>
        <taxon>Tolypocladium</taxon>
    </lineage>
</organism>
<feature type="transmembrane region" description="Helical" evidence="10">
    <location>
        <begin position="77"/>
        <end position="98"/>
    </location>
</feature>
<feature type="transmembrane region" description="Helical" evidence="10">
    <location>
        <begin position="650"/>
        <end position="670"/>
    </location>
</feature>
<dbReference type="STRING" id="94208.A0A2S4KWJ6"/>
<reference evidence="14 15" key="1">
    <citation type="submission" date="2018-01" db="EMBL/GenBank/DDBJ databases">
        <title>Harnessing the power of phylogenomics to disentangle the directionality and signatures of interkingdom host jumping in the parasitic fungal genus Tolypocladium.</title>
        <authorList>
            <person name="Quandt C.A."/>
            <person name="Patterson W."/>
            <person name="Spatafora J.W."/>
        </authorList>
    </citation>
    <scope>NUCLEOTIDE SEQUENCE [LARGE SCALE GENOMIC DNA]</scope>
    <source>
        <strain evidence="14 15">NRBC 100945</strain>
    </source>
</reference>
<evidence type="ECO:0000256" key="7">
    <source>
        <dbReference type="ARBA" id="ARBA00022989"/>
    </source>
</evidence>
<protein>
    <submittedName>
        <fullName evidence="14">ABC transporter</fullName>
    </submittedName>
</protein>
<dbReference type="Gene3D" id="3.40.50.300">
    <property type="entry name" value="P-loop containing nucleotide triphosphate hydrolases"/>
    <property type="match status" value="2"/>
</dbReference>
<dbReference type="Pfam" id="PF00664">
    <property type="entry name" value="ABC_membrane"/>
    <property type="match status" value="1"/>
</dbReference>
<keyword evidence="8 10" id="KW-0472">Membrane</keyword>
<feature type="transmembrane region" description="Helical" evidence="10">
    <location>
        <begin position="626"/>
        <end position="644"/>
    </location>
</feature>
<dbReference type="InterPro" id="IPR003439">
    <property type="entry name" value="ABC_transporter-like_ATP-bd"/>
</dbReference>
<feature type="chain" id="PRO_5015757915" evidence="11">
    <location>
        <begin position="26"/>
        <end position="1081"/>
    </location>
</feature>
<keyword evidence="5" id="KW-0547">Nucleotide-binding</keyword>
<feature type="transmembrane region" description="Helical" evidence="10">
    <location>
        <begin position="505"/>
        <end position="530"/>
    </location>
</feature>
<dbReference type="GO" id="GO:0005886">
    <property type="term" value="C:plasma membrane"/>
    <property type="evidence" value="ECO:0007669"/>
    <property type="project" value="UniProtKB-SubCell"/>
</dbReference>
<dbReference type="InterPro" id="IPR036640">
    <property type="entry name" value="ABC1_TM_sf"/>
</dbReference>
<gene>
    <name evidence="14" type="ORF">TPAR_05294</name>
</gene>
<evidence type="ECO:0000256" key="1">
    <source>
        <dbReference type="ARBA" id="ARBA00004651"/>
    </source>
</evidence>
<dbReference type="OrthoDB" id="6500128at2759"/>
<keyword evidence="6" id="KW-0067">ATP-binding</keyword>
<feature type="compositionally biased region" description="Basic and acidic residues" evidence="9">
    <location>
        <begin position="809"/>
        <end position="826"/>
    </location>
</feature>
<dbReference type="PANTHER" id="PTHR24223">
    <property type="entry name" value="ATP-BINDING CASSETTE SUB-FAMILY C"/>
    <property type="match status" value="1"/>
</dbReference>
<dbReference type="Pfam" id="PF00005">
    <property type="entry name" value="ABC_tran"/>
    <property type="match status" value="2"/>
</dbReference>
<dbReference type="Gene3D" id="1.20.1560.10">
    <property type="entry name" value="ABC transporter type 1, transmembrane domain"/>
    <property type="match status" value="2"/>
</dbReference>
<feature type="transmembrane region" description="Helical" evidence="10">
    <location>
        <begin position="550"/>
        <end position="573"/>
    </location>
</feature>
<keyword evidence="4 10" id="KW-0812">Transmembrane</keyword>
<evidence type="ECO:0000259" key="12">
    <source>
        <dbReference type="PROSITE" id="PS50893"/>
    </source>
</evidence>
<feature type="domain" description="ABC transporter" evidence="12">
    <location>
        <begin position="832"/>
        <end position="1062"/>
    </location>
</feature>
<accession>A0A2S4KWJ6</accession>
<dbReference type="InterPro" id="IPR050173">
    <property type="entry name" value="ABC_transporter_C-like"/>
</dbReference>
<dbReference type="FunFam" id="1.20.1560.10:FF:000066">
    <property type="entry name" value="ABC multidrug transporter (Eurofung)"/>
    <property type="match status" value="1"/>
</dbReference>
<evidence type="ECO:0000256" key="2">
    <source>
        <dbReference type="ARBA" id="ARBA00022448"/>
    </source>
</evidence>
<dbReference type="CDD" id="cd18580">
    <property type="entry name" value="ABC_6TM_ABCC_D2"/>
    <property type="match status" value="1"/>
</dbReference>
<feature type="transmembrane region" description="Helical" evidence="10">
    <location>
        <begin position="725"/>
        <end position="753"/>
    </location>
</feature>
<name>A0A2S4KWJ6_9HYPO</name>
<dbReference type="CDD" id="cd03244">
    <property type="entry name" value="ABCC_MRP_domain2"/>
    <property type="match status" value="1"/>
</dbReference>
<dbReference type="InterPro" id="IPR027417">
    <property type="entry name" value="P-loop_NTPase"/>
</dbReference>
<dbReference type="InterPro" id="IPR044726">
    <property type="entry name" value="ABCC_6TM_D2"/>
</dbReference>
<evidence type="ECO:0000259" key="13">
    <source>
        <dbReference type="PROSITE" id="PS50929"/>
    </source>
</evidence>
<dbReference type="SMART" id="SM00382">
    <property type="entry name" value="AAA"/>
    <property type="match status" value="2"/>
</dbReference>
<dbReference type="PROSITE" id="PS50893">
    <property type="entry name" value="ABC_TRANSPORTER_2"/>
    <property type="match status" value="2"/>
</dbReference>
<evidence type="ECO:0000256" key="6">
    <source>
        <dbReference type="ARBA" id="ARBA00022840"/>
    </source>
</evidence>
<proteinExistence type="predicted"/>
<dbReference type="InterPro" id="IPR011527">
    <property type="entry name" value="ABC1_TM_dom"/>
</dbReference>
<evidence type="ECO:0000256" key="5">
    <source>
        <dbReference type="ARBA" id="ARBA00022741"/>
    </source>
</evidence>
<dbReference type="PROSITE" id="PS00211">
    <property type="entry name" value="ABC_TRANSPORTER_1"/>
    <property type="match status" value="1"/>
</dbReference>
<comment type="subcellular location">
    <subcellularLocation>
        <location evidence="1">Cell membrane</location>
        <topology evidence="1">Multi-pass membrane protein</topology>
    </subcellularLocation>
</comment>
<evidence type="ECO:0000256" key="8">
    <source>
        <dbReference type="ARBA" id="ARBA00023136"/>
    </source>
</evidence>